<reference evidence="2" key="1">
    <citation type="submission" date="2023-08" db="EMBL/GenBank/DDBJ databases">
        <authorList>
            <person name="Audoor S."/>
            <person name="Bilcke G."/>
        </authorList>
    </citation>
    <scope>NUCLEOTIDE SEQUENCE</scope>
</reference>
<dbReference type="EMBL" id="CAKOGP040000002">
    <property type="protein sequence ID" value="CAJ1920654.1"/>
    <property type="molecule type" value="Genomic_DNA"/>
</dbReference>
<proteinExistence type="predicted"/>
<dbReference type="Proteomes" id="UP001295423">
    <property type="component" value="Unassembled WGS sequence"/>
</dbReference>
<dbReference type="AlphaFoldDB" id="A0AAD2CB85"/>
<gene>
    <name evidence="2" type="ORF">CYCCA115_LOCUS896</name>
</gene>
<feature type="compositionally biased region" description="Basic residues" evidence="1">
    <location>
        <begin position="41"/>
        <end position="52"/>
    </location>
</feature>
<comment type="caution">
    <text evidence="2">The sequence shown here is derived from an EMBL/GenBank/DDBJ whole genome shotgun (WGS) entry which is preliminary data.</text>
</comment>
<sequence length="249" mass="27675">MFGEIFGRECFPLPTQRELLQTQNFQLGTMGKGQLLFKGDKSKKKKRKSKHSKKDEDSSTSTVVASKKPQSLDAPSLSAPVNPEIPSSSKANSGAMPTVKKGTGKITTSGTVVTGYDTRFMKEVSNGDAIMCNVKGQDELRVITIRLSDQSLNLSSAFSESLKHPVSFQYIRKPRDVAKEKKDALKKQKEAKQDLQQHAFDLYSGNGALVYREKTETGSYRIKRQEVSDANSRGDLLHMRAKKTSDKYC</sequence>
<organism evidence="2 3">
    <name type="scientific">Cylindrotheca closterium</name>
    <dbReference type="NCBI Taxonomy" id="2856"/>
    <lineage>
        <taxon>Eukaryota</taxon>
        <taxon>Sar</taxon>
        <taxon>Stramenopiles</taxon>
        <taxon>Ochrophyta</taxon>
        <taxon>Bacillariophyta</taxon>
        <taxon>Bacillariophyceae</taxon>
        <taxon>Bacillariophycidae</taxon>
        <taxon>Bacillariales</taxon>
        <taxon>Bacillariaceae</taxon>
        <taxon>Cylindrotheca</taxon>
    </lineage>
</organism>
<protein>
    <submittedName>
        <fullName evidence="2">Uncharacterized protein</fullName>
    </submittedName>
</protein>
<name>A0AAD2CB85_9STRA</name>
<accession>A0AAD2CB85</accession>
<feature type="region of interest" description="Disordered" evidence="1">
    <location>
        <begin position="31"/>
        <end position="102"/>
    </location>
</feature>
<evidence type="ECO:0000256" key="1">
    <source>
        <dbReference type="SAM" id="MobiDB-lite"/>
    </source>
</evidence>
<keyword evidence="3" id="KW-1185">Reference proteome</keyword>
<evidence type="ECO:0000313" key="3">
    <source>
        <dbReference type="Proteomes" id="UP001295423"/>
    </source>
</evidence>
<evidence type="ECO:0000313" key="2">
    <source>
        <dbReference type="EMBL" id="CAJ1920654.1"/>
    </source>
</evidence>